<dbReference type="Gene3D" id="3.90.870.10">
    <property type="entry name" value="DHBP synthase"/>
    <property type="match status" value="1"/>
</dbReference>
<dbReference type="InterPro" id="IPR032677">
    <property type="entry name" value="GTP_cyclohydro_II"/>
</dbReference>
<feature type="binding site" evidence="19">
    <location>
        <position position="360"/>
    </location>
    <ligand>
        <name>GTP</name>
        <dbReference type="ChEBI" id="CHEBI:37565"/>
    </ligand>
</feature>
<dbReference type="PANTHER" id="PTHR21327:SF18">
    <property type="entry name" value="3,4-DIHYDROXY-2-BUTANONE 4-PHOSPHATE SYNTHASE"/>
    <property type="match status" value="1"/>
</dbReference>
<dbReference type="NCBIfam" id="NF006803">
    <property type="entry name" value="PRK09311.1"/>
    <property type="match status" value="1"/>
</dbReference>
<comment type="pathway">
    <text evidence="5 19">Cofactor biosynthesis; riboflavin biosynthesis; 2-hydroxy-3-oxobutyl phosphate from D-ribulose 5-phosphate: step 1/1.</text>
</comment>
<dbReference type="SUPFAM" id="SSF142695">
    <property type="entry name" value="RibA-like"/>
    <property type="match status" value="1"/>
</dbReference>
<evidence type="ECO:0000259" key="20">
    <source>
        <dbReference type="Pfam" id="PF00925"/>
    </source>
</evidence>
<feature type="site" description="Essential for DHBP synthase activity" evidence="19">
    <location>
        <position position="168"/>
    </location>
</feature>
<evidence type="ECO:0000256" key="15">
    <source>
        <dbReference type="ARBA" id="ARBA00023239"/>
    </source>
</evidence>
<evidence type="ECO:0000256" key="9">
    <source>
        <dbReference type="ARBA" id="ARBA00022741"/>
    </source>
</evidence>
<comment type="cofactor">
    <cofactor evidence="19">
        <name>Zn(2+)</name>
        <dbReference type="ChEBI" id="CHEBI:29105"/>
    </cofactor>
    <text evidence="19">Binds 1 zinc ion per subunit.</text>
</comment>
<dbReference type="OrthoDB" id="9793111at2"/>
<comment type="catalytic activity">
    <reaction evidence="18 19">
        <text>GTP + 4 H2O = 2,5-diamino-6-hydroxy-4-(5-phosphoribosylamino)-pyrimidine + formate + 2 phosphate + 3 H(+)</text>
        <dbReference type="Rhea" id="RHEA:23704"/>
        <dbReference type="ChEBI" id="CHEBI:15377"/>
        <dbReference type="ChEBI" id="CHEBI:15378"/>
        <dbReference type="ChEBI" id="CHEBI:15740"/>
        <dbReference type="ChEBI" id="CHEBI:37565"/>
        <dbReference type="ChEBI" id="CHEBI:43474"/>
        <dbReference type="ChEBI" id="CHEBI:58614"/>
        <dbReference type="EC" id="3.5.4.25"/>
    </reaction>
</comment>
<evidence type="ECO:0000256" key="1">
    <source>
        <dbReference type="ARBA" id="ARBA00000141"/>
    </source>
</evidence>
<feature type="binding site" evidence="19">
    <location>
        <position position="168"/>
    </location>
    <ligand>
        <name>D-ribulose 5-phosphate</name>
        <dbReference type="ChEBI" id="CHEBI:58121"/>
    </ligand>
</feature>
<dbReference type="InterPro" id="IPR016299">
    <property type="entry name" value="Riboflavin_synth_RibBA"/>
</dbReference>
<feature type="binding site" evidence="19">
    <location>
        <begin position="144"/>
        <end position="148"/>
    </location>
    <ligand>
        <name>D-ribulose 5-phosphate</name>
        <dbReference type="ChEBI" id="CHEBI:58121"/>
    </ligand>
</feature>
<comment type="cofactor">
    <cofactor evidence="19">
        <name>Mg(2+)</name>
        <dbReference type="ChEBI" id="CHEBI:18420"/>
    </cofactor>
    <cofactor evidence="19">
        <name>Mn(2+)</name>
        <dbReference type="ChEBI" id="CHEBI:29035"/>
    </cofactor>
    <text evidence="19">Binds 2 divalent metal cations per subunit. Magnesium or manganese.</text>
</comment>
<feature type="binding site" evidence="19">
    <location>
        <position position="276"/>
    </location>
    <ligand>
        <name>GTP</name>
        <dbReference type="ChEBI" id="CHEBI:37565"/>
    </ligand>
</feature>
<keyword evidence="7 19" id="KW-0686">Riboflavin biosynthesis</keyword>
<evidence type="ECO:0000256" key="14">
    <source>
        <dbReference type="ARBA" id="ARBA00023211"/>
    </source>
</evidence>
<feature type="binding site" evidence="19">
    <location>
        <begin position="298"/>
        <end position="300"/>
    </location>
    <ligand>
        <name>GTP</name>
        <dbReference type="ChEBI" id="CHEBI:37565"/>
    </ligand>
</feature>
<evidence type="ECO:0000256" key="4">
    <source>
        <dbReference type="ARBA" id="ARBA00004853"/>
    </source>
</evidence>
<dbReference type="InterPro" id="IPR000926">
    <property type="entry name" value="RibA"/>
</dbReference>
<keyword evidence="12 19" id="KW-0460">Magnesium</keyword>
<evidence type="ECO:0000256" key="19">
    <source>
        <dbReference type="HAMAP-Rule" id="MF_01283"/>
    </source>
</evidence>
<feature type="binding site" evidence="19">
    <location>
        <position position="271"/>
    </location>
    <ligand>
        <name>Zn(2+)</name>
        <dbReference type="ChEBI" id="CHEBI:29105"/>
        <note>catalytic</note>
    </ligand>
</feature>
<dbReference type="InterPro" id="IPR036144">
    <property type="entry name" value="RibA-like_sf"/>
</dbReference>
<keyword evidence="16 19" id="KW-0511">Multifunctional enzyme</keyword>
<reference evidence="21 22" key="1">
    <citation type="submission" date="2019-02" db="EMBL/GenBank/DDBJ databases">
        <title>Draft genome sequences of novel Actinobacteria.</title>
        <authorList>
            <person name="Sahin N."/>
            <person name="Ay H."/>
            <person name="Saygin H."/>
        </authorList>
    </citation>
    <scope>NUCLEOTIDE SEQUENCE [LARGE SCALE GENOMIC DNA]</scope>
    <source>
        <strain evidence="21 22">16K104</strain>
    </source>
</reference>
<feature type="region of interest" description="DHBP synthase" evidence="19">
    <location>
        <begin position="1"/>
        <end position="205"/>
    </location>
</feature>
<dbReference type="HAMAP" id="MF_00180">
    <property type="entry name" value="RibB"/>
    <property type="match status" value="1"/>
</dbReference>
<comment type="function">
    <text evidence="17 19">Catalyzes the conversion of GTP to 2,5-diamino-6-ribosylamino-4(3H)-pyrimidinone 5'-phosphate (DARP), formate and pyrophosphate.</text>
</comment>
<dbReference type="Pfam" id="PF00926">
    <property type="entry name" value="DHBP_synthase"/>
    <property type="match status" value="1"/>
</dbReference>
<dbReference type="GO" id="GO:0000287">
    <property type="term" value="F:magnesium ion binding"/>
    <property type="evidence" value="ECO:0007669"/>
    <property type="project" value="UniProtKB-UniRule"/>
</dbReference>
<evidence type="ECO:0000256" key="7">
    <source>
        <dbReference type="ARBA" id="ARBA00022619"/>
    </source>
</evidence>
<dbReference type="CDD" id="cd00641">
    <property type="entry name" value="GTP_cyclohydro2"/>
    <property type="match status" value="1"/>
</dbReference>
<comment type="function">
    <text evidence="3 19">Catalyzes the conversion of D-ribulose 5-phosphate to formate and 3,4-dihydroxy-2-butanone 4-phosphate.</text>
</comment>
<feature type="binding site" evidence="19">
    <location>
        <position position="147"/>
    </location>
    <ligand>
        <name>Mg(2+)</name>
        <dbReference type="ChEBI" id="CHEBI:18420"/>
        <label>2</label>
    </ligand>
</feature>
<keyword evidence="13 19" id="KW-0342">GTP-binding</keyword>
<feature type="active site" description="Nucleophile; for GTP cyclohydrolase activity" evidence="19">
    <location>
        <position position="334"/>
    </location>
</feature>
<keyword evidence="8 19" id="KW-0479">Metal-binding</keyword>
<feature type="binding site" evidence="19">
    <location>
        <position position="32"/>
    </location>
    <ligand>
        <name>Mg(2+)</name>
        <dbReference type="ChEBI" id="CHEBI:18420"/>
        <label>1</label>
    </ligand>
</feature>
<dbReference type="RefSeq" id="WP_132326913.1">
    <property type="nucleotide sequence ID" value="NZ_SMKR01000222.1"/>
</dbReference>
<sequence>MGNVLKLDTIEHAIEEIRAGRPVIVVDDEDRENEGDLIFAASKATPELLAFLIRYSSGVVCVPMEGAELDRLGIPLMTPHNRERMRTAYTISVDARDGISTGISAADRARTIRVLTDSASEAYDLVQPGHVFPLRGRDGGVLVRPGHTEASIDLARMAGLTPAAVISELVNDDGTMKRGPELREFADEHGLVLVSIDDLIRYRRRTESQIQRVATTTLPTRYGDFIAHGYRNVVDGSEQLALVRGEVGDGPTLVRLHSECLTGDVFGSLRCDCGPQLDEAMRQVAAEGGVVVYLRGHEGRGIGLLHKLQAYELQDAGRDTVDANLDLGLPADARDYGTGAQILADLGVKEARLLTNNPDKLAGVQGHGIDVVERRSISIDPTEHNLRYLRTKRDRMGHHLPAGVLAEENGAG</sequence>
<feature type="binding site" evidence="19">
    <location>
        <position position="260"/>
    </location>
    <ligand>
        <name>Zn(2+)</name>
        <dbReference type="ChEBI" id="CHEBI:29105"/>
        <note>catalytic</note>
    </ligand>
</feature>
<dbReference type="GO" id="GO:0003935">
    <property type="term" value="F:GTP cyclohydrolase II activity"/>
    <property type="evidence" value="ECO:0007669"/>
    <property type="project" value="UniProtKB-UniRule"/>
</dbReference>
<dbReference type="Proteomes" id="UP000295172">
    <property type="component" value="Unassembled WGS sequence"/>
</dbReference>
<feature type="binding site" evidence="19">
    <location>
        <position position="320"/>
    </location>
    <ligand>
        <name>GTP</name>
        <dbReference type="ChEBI" id="CHEBI:37565"/>
    </ligand>
</feature>
<evidence type="ECO:0000256" key="12">
    <source>
        <dbReference type="ARBA" id="ARBA00022842"/>
    </source>
</evidence>
<evidence type="ECO:0000313" key="22">
    <source>
        <dbReference type="Proteomes" id="UP000295172"/>
    </source>
</evidence>
<keyword evidence="9 19" id="KW-0547">Nucleotide-binding</keyword>
<dbReference type="GO" id="GO:0005829">
    <property type="term" value="C:cytosol"/>
    <property type="evidence" value="ECO:0007669"/>
    <property type="project" value="TreeGrafter"/>
</dbReference>
<dbReference type="HAMAP" id="MF_00179">
    <property type="entry name" value="RibA"/>
    <property type="match status" value="1"/>
</dbReference>
<evidence type="ECO:0000256" key="8">
    <source>
        <dbReference type="ARBA" id="ARBA00022723"/>
    </source>
</evidence>
<dbReference type="FunFam" id="3.90.870.10:FF:000001">
    <property type="entry name" value="Riboflavin biosynthesis protein RibBA"/>
    <property type="match status" value="1"/>
</dbReference>
<feature type="binding site" evidence="19">
    <location>
        <begin position="255"/>
        <end position="259"/>
    </location>
    <ligand>
        <name>GTP</name>
        <dbReference type="ChEBI" id="CHEBI:37565"/>
    </ligand>
</feature>
<dbReference type="PANTHER" id="PTHR21327">
    <property type="entry name" value="GTP CYCLOHYDROLASE II-RELATED"/>
    <property type="match status" value="1"/>
</dbReference>
<dbReference type="FunFam" id="3.40.50.10990:FF:000001">
    <property type="entry name" value="Riboflavin biosynthesis protein RibBA"/>
    <property type="match status" value="1"/>
</dbReference>
<evidence type="ECO:0000256" key="17">
    <source>
        <dbReference type="ARBA" id="ARBA00043932"/>
    </source>
</evidence>
<feature type="binding site" evidence="19">
    <location>
        <position position="273"/>
    </location>
    <ligand>
        <name>Zn(2+)</name>
        <dbReference type="ChEBI" id="CHEBI:29105"/>
        <note>catalytic</note>
    </ligand>
</feature>
<evidence type="ECO:0000256" key="18">
    <source>
        <dbReference type="ARBA" id="ARBA00049295"/>
    </source>
</evidence>
<dbReference type="GO" id="GO:0008270">
    <property type="term" value="F:zinc ion binding"/>
    <property type="evidence" value="ECO:0007669"/>
    <property type="project" value="UniProtKB-UniRule"/>
</dbReference>
<evidence type="ECO:0000313" key="21">
    <source>
        <dbReference type="EMBL" id="TDD14700.1"/>
    </source>
</evidence>
<evidence type="ECO:0000256" key="3">
    <source>
        <dbReference type="ARBA" id="ARBA00002284"/>
    </source>
</evidence>
<evidence type="ECO:0000256" key="16">
    <source>
        <dbReference type="ARBA" id="ARBA00023268"/>
    </source>
</evidence>
<dbReference type="NCBIfam" id="TIGR00506">
    <property type="entry name" value="ribB"/>
    <property type="match status" value="1"/>
</dbReference>
<dbReference type="InterPro" id="IPR017945">
    <property type="entry name" value="DHBP_synth_RibB-like_a/b_dom"/>
</dbReference>
<name>A0A4R4WLS0_9ACTN</name>
<dbReference type="AlphaFoldDB" id="A0A4R4WLS0"/>
<dbReference type="NCBIfam" id="NF001591">
    <property type="entry name" value="PRK00393.1"/>
    <property type="match status" value="1"/>
</dbReference>
<comment type="catalytic activity">
    <reaction evidence="1 19">
        <text>D-ribulose 5-phosphate = (2S)-2-hydroxy-3-oxobutyl phosphate + formate + H(+)</text>
        <dbReference type="Rhea" id="RHEA:18457"/>
        <dbReference type="ChEBI" id="CHEBI:15378"/>
        <dbReference type="ChEBI" id="CHEBI:15740"/>
        <dbReference type="ChEBI" id="CHEBI:58121"/>
        <dbReference type="ChEBI" id="CHEBI:58830"/>
        <dbReference type="EC" id="4.1.99.12"/>
    </reaction>
</comment>
<dbReference type="PIRSF" id="PIRSF001259">
    <property type="entry name" value="RibA"/>
    <property type="match status" value="1"/>
</dbReference>
<dbReference type="EC" id="4.1.99.12" evidence="19"/>
<dbReference type="GO" id="GO:0005525">
    <property type="term" value="F:GTP binding"/>
    <property type="evidence" value="ECO:0007669"/>
    <property type="project" value="UniProtKB-KW"/>
</dbReference>
<dbReference type="GO" id="GO:0030145">
    <property type="term" value="F:manganese ion binding"/>
    <property type="evidence" value="ECO:0007669"/>
    <property type="project" value="UniProtKB-UniRule"/>
</dbReference>
<comment type="similarity">
    <text evidence="6 19">In the N-terminal section; belongs to the DHBP synthase family.</text>
</comment>
<comment type="caution">
    <text evidence="21">The sequence shown here is derived from an EMBL/GenBank/DDBJ whole genome shotgun (WGS) entry which is preliminary data.</text>
</comment>
<comment type="cofactor">
    <cofactor evidence="2">
        <name>Mn(2+)</name>
        <dbReference type="ChEBI" id="CHEBI:29035"/>
    </cofactor>
</comment>
<keyword evidence="14 19" id="KW-0464">Manganese</keyword>
<dbReference type="HAMAP" id="MF_01283">
    <property type="entry name" value="RibBA"/>
    <property type="match status" value="1"/>
</dbReference>
<evidence type="ECO:0000256" key="13">
    <source>
        <dbReference type="ARBA" id="ARBA00023134"/>
    </source>
</evidence>
<dbReference type="GO" id="GO:0009231">
    <property type="term" value="P:riboflavin biosynthetic process"/>
    <property type="evidence" value="ECO:0007669"/>
    <property type="project" value="UniProtKB-UniRule"/>
</dbReference>
<evidence type="ECO:0000256" key="2">
    <source>
        <dbReference type="ARBA" id="ARBA00001936"/>
    </source>
</evidence>
<keyword evidence="10 19" id="KW-0378">Hydrolase</keyword>
<feature type="site" description="Essential for DHBP synthase activity" evidence="19">
    <location>
        <position position="130"/>
    </location>
</feature>
<comment type="pathway">
    <text evidence="4 19">Cofactor biosynthesis; riboflavin biosynthesis; 5-amino-6-(D-ribitylamino)uracil from GTP: step 1/4.</text>
</comment>
<keyword evidence="11 19" id="KW-0862">Zinc</keyword>
<feature type="binding site" evidence="19">
    <location>
        <position position="36"/>
    </location>
    <ligand>
        <name>D-ribulose 5-phosphate</name>
        <dbReference type="ChEBI" id="CHEBI:58121"/>
    </ligand>
</feature>
<dbReference type="Gene3D" id="3.40.50.10990">
    <property type="entry name" value="GTP cyclohydrolase II"/>
    <property type="match status" value="1"/>
</dbReference>
<keyword evidence="15 19" id="KW-0456">Lyase</keyword>
<dbReference type="UniPathway" id="UPA00275">
    <property type="reaction ID" value="UER00399"/>
</dbReference>
<dbReference type="GO" id="GO:0008686">
    <property type="term" value="F:3,4-dihydroxy-2-butanone-4-phosphate synthase activity"/>
    <property type="evidence" value="ECO:0007669"/>
    <property type="project" value="UniProtKB-UniRule"/>
</dbReference>
<dbReference type="EC" id="3.5.4.25" evidence="19"/>
<feature type="region of interest" description="GTP cyclohydrolase II" evidence="19">
    <location>
        <begin position="206"/>
        <end position="412"/>
    </location>
</feature>
<dbReference type="Pfam" id="PF00925">
    <property type="entry name" value="GTP_cyclohydro2"/>
    <property type="match status" value="1"/>
</dbReference>
<feature type="binding site" evidence="19">
    <location>
        <position position="32"/>
    </location>
    <ligand>
        <name>Mg(2+)</name>
        <dbReference type="ChEBI" id="CHEBI:18420"/>
        <label>2</label>
    </ligand>
</feature>
<feature type="binding site" evidence="19">
    <location>
        <position position="355"/>
    </location>
    <ligand>
        <name>GTP</name>
        <dbReference type="ChEBI" id="CHEBI:37565"/>
    </ligand>
</feature>
<feature type="active site" description="Proton acceptor; for GTP cyclohydrolase activity" evidence="19">
    <location>
        <position position="332"/>
    </location>
</feature>
<gene>
    <name evidence="19" type="primary">ribBA</name>
    <name evidence="21" type="ORF">E1218_32655</name>
</gene>
<accession>A0A4R4WLS0</accession>
<organism evidence="21 22">
    <name type="scientific">Kribbella turkmenica</name>
    <dbReference type="NCBI Taxonomy" id="2530375"/>
    <lineage>
        <taxon>Bacteria</taxon>
        <taxon>Bacillati</taxon>
        <taxon>Actinomycetota</taxon>
        <taxon>Actinomycetes</taxon>
        <taxon>Propionibacteriales</taxon>
        <taxon>Kribbellaceae</taxon>
        <taxon>Kribbella</taxon>
    </lineage>
</organism>
<feature type="domain" description="GTP cyclohydrolase II" evidence="20">
    <location>
        <begin position="212"/>
        <end position="375"/>
    </location>
</feature>
<dbReference type="NCBIfam" id="TIGR00505">
    <property type="entry name" value="ribA"/>
    <property type="match status" value="1"/>
</dbReference>
<evidence type="ECO:0000256" key="10">
    <source>
        <dbReference type="ARBA" id="ARBA00022801"/>
    </source>
</evidence>
<proteinExistence type="inferred from homology"/>
<evidence type="ECO:0000256" key="11">
    <source>
        <dbReference type="ARBA" id="ARBA00022833"/>
    </source>
</evidence>
<evidence type="ECO:0000256" key="5">
    <source>
        <dbReference type="ARBA" id="ARBA00004904"/>
    </source>
</evidence>
<comment type="similarity">
    <text evidence="19">In the C-terminal section; belongs to the GTP cyclohydrolase II family.</text>
</comment>
<dbReference type="EMBL" id="SMKR01000222">
    <property type="protein sequence ID" value="TDD14700.1"/>
    <property type="molecule type" value="Genomic_DNA"/>
</dbReference>
<evidence type="ECO:0000256" key="6">
    <source>
        <dbReference type="ARBA" id="ARBA00005520"/>
    </source>
</evidence>
<dbReference type="InterPro" id="IPR000422">
    <property type="entry name" value="DHBP_synthase_RibB"/>
</dbReference>
<feature type="binding site" evidence="19">
    <location>
        <begin position="31"/>
        <end position="32"/>
    </location>
    <ligand>
        <name>D-ribulose 5-phosphate</name>
        <dbReference type="ChEBI" id="CHEBI:58121"/>
    </ligand>
</feature>
<dbReference type="SUPFAM" id="SSF55821">
    <property type="entry name" value="YrdC/RibB"/>
    <property type="match status" value="1"/>
</dbReference>
<protein>
    <recommendedName>
        <fullName evidence="19">Riboflavin biosynthesis protein RibBA</fullName>
    </recommendedName>
    <domain>
        <recommendedName>
            <fullName evidence="19">3,4-dihydroxy-2-butanone 4-phosphate synthase</fullName>
            <shortName evidence="19">DHBP synthase</shortName>
            <ecNumber evidence="19">4.1.99.12</ecNumber>
        </recommendedName>
    </domain>
    <domain>
        <recommendedName>
            <fullName evidence="19">GTP cyclohydrolase-2</fullName>
            <ecNumber evidence="19">3.5.4.25</ecNumber>
        </recommendedName>
        <alternativeName>
            <fullName evidence="19">GTP cyclohydrolase II</fullName>
        </alternativeName>
    </domain>
</protein>
<keyword evidence="22" id="KW-1185">Reference proteome</keyword>